<dbReference type="AlphaFoldDB" id="A0A328TN09"/>
<keyword evidence="1" id="KW-1133">Transmembrane helix</keyword>
<proteinExistence type="predicted"/>
<sequence length="48" mass="5204">MFVAEHVPEKRIGFACGTLIVGSVLMAASSYTFFHVATTAPTYLFSAY</sequence>
<name>A0A328TN09_9GAMM</name>
<keyword evidence="1" id="KW-0812">Transmembrane</keyword>
<evidence type="ECO:0000313" key="2">
    <source>
        <dbReference type="EMBL" id="RAP71758.1"/>
    </source>
</evidence>
<organism evidence="2 3">
    <name type="scientific">Candidatus Erwinia dacicola</name>
    <dbReference type="NCBI Taxonomy" id="252393"/>
    <lineage>
        <taxon>Bacteria</taxon>
        <taxon>Pseudomonadati</taxon>
        <taxon>Pseudomonadota</taxon>
        <taxon>Gammaproteobacteria</taxon>
        <taxon>Enterobacterales</taxon>
        <taxon>Erwiniaceae</taxon>
        <taxon>Erwinia</taxon>
    </lineage>
</organism>
<accession>A0A328TN09</accession>
<evidence type="ECO:0000313" key="3">
    <source>
        <dbReference type="Proteomes" id="UP000244334"/>
    </source>
</evidence>
<protein>
    <submittedName>
        <fullName evidence="2">Uncharacterized protein</fullName>
    </submittedName>
</protein>
<dbReference type="Proteomes" id="UP000244334">
    <property type="component" value="Unassembled WGS sequence"/>
</dbReference>
<keyword evidence="1" id="KW-0472">Membrane</keyword>
<evidence type="ECO:0000256" key="1">
    <source>
        <dbReference type="SAM" id="Phobius"/>
    </source>
</evidence>
<gene>
    <name evidence="2" type="ORF">ACZ87_01426</name>
</gene>
<keyword evidence="3" id="KW-1185">Reference proteome</keyword>
<reference evidence="2" key="1">
    <citation type="submission" date="2018-04" db="EMBL/GenBank/DDBJ databases">
        <title>Genomes of the Obligate Erwinia dacicola and Facultative Enterobacter sp. OLF Endosymbionts of the Olive Fruit fly, Bactrocera oleae.</title>
        <authorList>
            <person name="Estes A.M."/>
            <person name="Hearn D.J."/>
            <person name="Agarwal S."/>
            <person name="Pierson E.A."/>
            <person name="Dunning-Hotopp J.C."/>
        </authorList>
    </citation>
    <scope>NUCLEOTIDE SEQUENCE [LARGE SCALE GENOMIC DNA]</scope>
    <source>
        <strain evidence="2">Oroville</strain>
    </source>
</reference>
<comment type="caution">
    <text evidence="2">The sequence shown here is derived from an EMBL/GenBank/DDBJ whole genome shotgun (WGS) entry which is preliminary data.</text>
</comment>
<dbReference type="EMBL" id="LJAM02000103">
    <property type="protein sequence ID" value="RAP71758.1"/>
    <property type="molecule type" value="Genomic_DNA"/>
</dbReference>
<feature type="transmembrane region" description="Helical" evidence="1">
    <location>
        <begin position="12"/>
        <end position="34"/>
    </location>
</feature>